<evidence type="ECO:0000256" key="7">
    <source>
        <dbReference type="ARBA" id="ARBA00038523"/>
    </source>
</evidence>
<comment type="caution">
    <text evidence="14">The sequence shown here is derived from an EMBL/GenBank/DDBJ whole genome shotgun (WGS) entry which is preliminary data.</text>
</comment>
<dbReference type="PIRSF" id="PIRSF000193">
    <property type="entry name" value="Pyrrol-5-carb_rd"/>
    <property type="match status" value="1"/>
</dbReference>
<dbReference type="FunFam" id="1.10.3730.10:FF:000001">
    <property type="entry name" value="Pyrroline-5-carboxylate reductase"/>
    <property type="match status" value="1"/>
</dbReference>
<accession>A0A0C2IBT0</accession>
<reference evidence="14 15" key="1">
    <citation type="journal article" date="2014" name="Genome Biol. Evol.">
        <title>The genome of the myxosporean Thelohanellus kitauei shows adaptations to nutrient acquisition within its fish host.</title>
        <authorList>
            <person name="Yang Y."/>
            <person name="Xiong J."/>
            <person name="Zhou Z."/>
            <person name="Huo F."/>
            <person name="Miao W."/>
            <person name="Ran C."/>
            <person name="Liu Y."/>
            <person name="Zhang J."/>
            <person name="Feng J."/>
            <person name="Wang M."/>
            <person name="Wang M."/>
            <person name="Wang L."/>
            <person name="Yao B."/>
        </authorList>
    </citation>
    <scope>NUCLEOTIDE SEQUENCE [LARGE SCALE GENOMIC DNA]</scope>
    <source>
        <strain evidence="14">Wuqing</strain>
    </source>
</reference>
<keyword evidence="4" id="KW-0028">Amino-acid biosynthesis</keyword>
<evidence type="ECO:0000313" key="14">
    <source>
        <dbReference type="EMBL" id="KII62788.1"/>
    </source>
</evidence>
<gene>
    <name evidence="14" type="ORF">RF11_08964</name>
</gene>
<dbReference type="GO" id="GO:0055129">
    <property type="term" value="P:L-proline biosynthetic process"/>
    <property type="evidence" value="ECO:0007669"/>
    <property type="project" value="UniProtKB-UniPathway"/>
</dbReference>
<comment type="function">
    <text evidence="10">Oxidoreductase that catalyzes the last step in proline biosynthesis, which corresponds to the reduction of pyrroline-5-carboxylate (P5C) to L-proline using NAD(P)H. Proline is synthesized from either glutamate or ornithine; both are converted to P5C, and then to proline via pyrroline-5-carboxylate reductases (PYCRs). PYCR3 is exclusively linked to the biosynthesis of proline from ornithine.</text>
</comment>
<dbReference type="OrthoDB" id="10263291at2759"/>
<feature type="domain" description="Pyrroline-5-carboxylate reductase catalytic N-terminal" evidence="12">
    <location>
        <begin position="6"/>
        <end position="100"/>
    </location>
</feature>
<comment type="similarity">
    <text evidence="2">Belongs to the pyrroline-5-carboxylate reductase family.</text>
</comment>
<dbReference type="HAMAP" id="MF_01925">
    <property type="entry name" value="P5C_reductase"/>
    <property type="match status" value="1"/>
</dbReference>
<evidence type="ECO:0000256" key="4">
    <source>
        <dbReference type="ARBA" id="ARBA00022650"/>
    </source>
</evidence>
<dbReference type="Proteomes" id="UP000031668">
    <property type="component" value="Unassembled WGS sequence"/>
</dbReference>
<dbReference type="UniPathway" id="UPA00098">
    <property type="reaction ID" value="UER00361"/>
</dbReference>
<dbReference type="InterPro" id="IPR000304">
    <property type="entry name" value="Pyrroline-COOH_reductase"/>
</dbReference>
<evidence type="ECO:0000256" key="10">
    <source>
        <dbReference type="ARBA" id="ARBA00049975"/>
    </source>
</evidence>
<comment type="pathway">
    <text evidence="1">Amino-acid biosynthesis; L-proline biosynthesis; L-proline from L-glutamate 5-semialdehyde: step 1/1.</text>
</comment>
<comment type="subunit">
    <text evidence="7">Homodecamer; composed of 5 homodimers.</text>
</comment>
<dbReference type="Gene3D" id="3.40.50.720">
    <property type="entry name" value="NAD(P)-binding Rossmann-like Domain"/>
    <property type="match status" value="1"/>
</dbReference>
<keyword evidence="15" id="KW-1185">Reference proteome</keyword>
<dbReference type="InterPro" id="IPR028939">
    <property type="entry name" value="P5C_Rdtase_cat_N"/>
</dbReference>
<dbReference type="Gene3D" id="1.10.3730.10">
    <property type="entry name" value="ProC C-terminal domain-like"/>
    <property type="match status" value="1"/>
</dbReference>
<dbReference type="InterPro" id="IPR036291">
    <property type="entry name" value="NAD(P)-bd_dom_sf"/>
</dbReference>
<dbReference type="GO" id="GO:0004735">
    <property type="term" value="F:pyrroline-5-carboxylate reductase activity"/>
    <property type="evidence" value="ECO:0007669"/>
    <property type="project" value="UniProtKB-EC"/>
</dbReference>
<dbReference type="PANTHER" id="PTHR11645">
    <property type="entry name" value="PYRROLINE-5-CARBOXYLATE REDUCTASE"/>
    <property type="match status" value="1"/>
</dbReference>
<sequence length="272" mass="29127">MLDKLKIGFIGCGKVAKAFIGGFENSKAVPLANITVSSPLEDDLTWARSKSIACSKKNSDVVKASQIIFLAVLPDMICDIVMKIREFLTHNHILISVAAGVKLEKLSEISGNMKLCRVMLNLQIQSGVGTMALCGGPNCSDDDIGMIKKLLTLLGFCIELPENNFDAFTALAGSGPAFIYGVIESLAEGAVLNGIPRQTAIEIATHMVMGAGTHAWKNIDKYHPCQLREAVCTPGGSSIRGMRALENAGFRSAFISAIDEAVKRNVELGKRT</sequence>
<evidence type="ECO:0000256" key="11">
    <source>
        <dbReference type="PIRSR" id="PIRSR000193-1"/>
    </source>
</evidence>
<evidence type="ECO:0000256" key="3">
    <source>
        <dbReference type="ARBA" id="ARBA00012855"/>
    </source>
</evidence>
<evidence type="ECO:0000313" key="15">
    <source>
        <dbReference type="Proteomes" id="UP000031668"/>
    </source>
</evidence>
<evidence type="ECO:0000259" key="12">
    <source>
        <dbReference type="Pfam" id="PF03807"/>
    </source>
</evidence>
<keyword evidence="6" id="KW-0560">Oxidoreductase</keyword>
<dbReference type="AlphaFoldDB" id="A0A0C2IBT0"/>
<keyword evidence="4" id="KW-0641">Proline biosynthesis</keyword>
<feature type="binding site" evidence="11">
    <location>
        <position position="58"/>
    </location>
    <ligand>
        <name>NADPH</name>
        <dbReference type="ChEBI" id="CHEBI:57783"/>
    </ligand>
</feature>
<evidence type="ECO:0000256" key="2">
    <source>
        <dbReference type="ARBA" id="ARBA00005525"/>
    </source>
</evidence>
<dbReference type="InterPro" id="IPR008927">
    <property type="entry name" value="6-PGluconate_DH-like_C_sf"/>
</dbReference>
<dbReference type="NCBIfam" id="TIGR00112">
    <property type="entry name" value="proC"/>
    <property type="match status" value="1"/>
</dbReference>
<evidence type="ECO:0000256" key="5">
    <source>
        <dbReference type="ARBA" id="ARBA00022857"/>
    </source>
</evidence>
<evidence type="ECO:0000256" key="6">
    <source>
        <dbReference type="ARBA" id="ARBA00023002"/>
    </source>
</evidence>
<proteinExistence type="inferred from homology"/>
<evidence type="ECO:0000256" key="8">
    <source>
        <dbReference type="ARBA" id="ARBA00039786"/>
    </source>
</evidence>
<dbReference type="EMBL" id="JWZT01004873">
    <property type="protein sequence ID" value="KII62788.1"/>
    <property type="molecule type" value="Genomic_DNA"/>
</dbReference>
<dbReference type="InterPro" id="IPR029036">
    <property type="entry name" value="P5CR_dimer"/>
</dbReference>
<dbReference type="SUPFAM" id="SSF48179">
    <property type="entry name" value="6-phosphogluconate dehydrogenase C-terminal domain-like"/>
    <property type="match status" value="1"/>
</dbReference>
<dbReference type="Pfam" id="PF14748">
    <property type="entry name" value="P5CR_dimer"/>
    <property type="match status" value="1"/>
</dbReference>
<feature type="binding site" evidence="11">
    <location>
        <position position="38"/>
    </location>
    <ligand>
        <name>NADP(+)</name>
        <dbReference type="ChEBI" id="CHEBI:58349"/>
    </ligand>
</feature>
<dbReference type="SUPFAM" id="SSF51735">
    <property type="entry name" value="NAD(P)-binding Rossmann-fold domains"/>
    <property type="match status" value="1"/>
</dbReference>
<dbReference type="OMA" id="AKQTCLG"/>
<evidence type="ECO:0000259" key="13">
    <source>
        <dbReference type="Pfam" id="PF14748"/>
    </source>
</evidence>
<dbReference type="PANTHER" id="PTHR11645:SF0">
    <property type="entry name" value="PYRROLINE-5-CARBOXYLATE REDUCTASE 3"/>
    <property type="match status" value="1"/>
</dbReference>
<dbReference type="EC" id="1.5.1.2" evidence="3"/>
<feature type="binding site" evidence="11">
    <location>
        <begin position="71"/>
        <end position="74"/>
    </location>
    <ligand>
        <name>NADP(+)</name>
        <dbReference type="ChEBI" id="CHEBI:58349"/>
    </ligand>
</feature>
<protein>
    <recommendedName>
        <fullName evidence="8">Pyrroline-5-carboxylate reductase 3</fullName>
        <ecNumber evidence="3">1.5.1.2</ecNumber>
    </recommendedName>
    <alternativeName>
        <fullName evidence="9">Pyrroline-5-carboxylate reductase-like protein</fullName>
    </alternativeName>
</protein>
<evidence type="ECO:0000256" key="1">
    <source>
        <dbReference type="ARBA" id="ARBA00005205"/>
    </source>
</evidence>
<name>A0A0C2IBT0_THEKT</name>
<keyword evidence="5 11" id="KW-0521">NADP</keyword>
<feature type="domain" description="Pyrroline-5-carboxylate reductase dimerisation" evidence="13">
    <location>
        <begin position="162"/>
        <end position="268"/>
    </location>
</feature>
<dbReference type="Pfam" id="PF03807">
    <property type="entry name" value="F420_oxidored"/>
    <property type="match status" value="1"/>
</dbReference>
<organism evidence="14 15">
    <name type="scientific">Thelohanellus kitauei</name>
    <name type="common">Myxosporean</name>
    <dbReference type="NCBI Taxonomy" id="669202"/>
    <lineage>
        <taxon>Eukaryota</taxon>
        <taxon>Metazoa</taxon>
        <taxon>Cnidaria</taxon>
        <taxon>Myxozoa</taxon>
        <taxon>Myxosporea</taxon>
        <taxon>Bivalvulida</taxon>
        <taxon>Platysporina</taxon>
        <taxon>Myxobolidae</taxon>
        <taxon>Thelohanellus</taxon>
    </lineage>
</organism>
<evidence type="ECO:0000256" key="9">
    <source>
        <dbReference type="ARBA" id="ARBA00042532"/>
    </source>
</evidence>